<evidence type="ECO:0000256" key="4">
    <source>
        <dbReference type="ARBA" id="ARBA00023237"/>
    </source>
</evidence>
<dbReference type="HAMAP" id="MF_01186">
    <property type="entry name" value="LPS_assembly_LptE"/>
    <property type="match status" value="1"/>
</dbReference>
<evidence type="ECO:0000256" key="6">
    <source>
        <dbReference type="HAMAP-Rule" id="MF_01186"/>
    </source>
</evidence>
<evidence type="ECO:0000256" key="2">
    <source>
        <dbReference type="ARBA" id="ARBA00023136"/>
    </source>
</evidence>
<comment type="subcellular location">
    <subcellularLocation>
        <location evidence="6">Cell outer membrane</location>
        <topology evidence="6">Lipid-anchor</topology>
    </subcellularLocation>
</comment>
<keyword evidence="5 6" id="KW-0449">Lipoprotein</keyword>
<evidence type="ECO:0000256" key="1">
    <source>
        <dbReference type="ARBA" id="ARBA00022729"/>
    </source>
</evidence>
<comment type="function">
    <text evidence="6">Together with LptD, is involved in the assembly of lipopolysaccharide (LPS) at the surface of the outer membrane. Required for the proper assembly of LptD. Binds LPS and may serve as the LPS recognition site at the outer membrane.</text>
</comment>
<dbReference type="EMBL" id="WNDQ01000029">
    <property type="protein sequence ID" value="KAF1020855.1"/>
    <property type="molecule type" value="Genomic_DNA"/>
</dbReference>
<sequence length="182" mass="19784">MPSARSTAPLAAPTRRTALRLALLPLAAAGLSACGFRLRGQQSFAFTSLFSGFSDTSDLGEQFVQAMAVAAPGVRVITDAAERAQAQVILDVLEDSRAKTVATYNASGEARELTLRSRLRFRLRAPDGDELIGPSTIEQTRDMSYTESAALAKEYEEETLYRDMEADLVQQLLRRLGALKSL</sequence>
<dbReference type="PANTHER" id="PTHR38098:SF1">
    <property type="entry name" value="LPS-ASSEMBLY LIPOPROTEIN LPTE"/>
    <property type="match status" value="1"/>
</dbReference>
<dbReference type="PANTHER" id="PTHR38098">
    <property type="entry name" value="LPS-ASSEMBLY LIPOPROTEIN LPTE"/>
    <property type="match status" value="1"/>
</dbReference>
<comment type="similarity">
    <text evidence="6">Belongs to the LptE lipoprotein family.</text>
</comment>
<keyword evidence="3 6" id="KW-0564">Palmitate</keyword>
<keyword evidence="1 6" id="KW-0732">Signal</keyword>
<dbReference type="GO" id="GO:1990351">
    <property type="term" value="C:transporter complex"/>
    <property type="evidence" value="ECO:0007669"/>
    <property type="project" value="TreeGrafter"/>
</dbReference>
<comment type="caution">
    <text evidence="7">The sequence shown here is derived from an EMBL/GenBank/DDBJ whole genome shotgun (WGS) entry which is preliminary data.</text>
</comment>
<dbReference type="PROSITE" id="PS51257">
    <property type="entry name" value="PROKAR_LIPOPROTEIN"/>
    <property type="match status" value="1"/>
</dbReference>
<dbReference type="GO" id="GO:0043165">
    <property type="term" value="P:Gram-negative-bacterium-type cell outer membrane assembly"/>
    <property type="evidence" value="ECO:0007669"/>
    <property type="project" value="UniProtKB-UniRule"/>
</dbReference>
<evidence type="ECO:0000313" key="7">
    <source>
        <dbReference type="EMBL" id="KAF1020855.1"/>
    </source>
</evidence>
<evidence type="ECO:0000313" key="8">
    <source>
        <dbReference type="Proteomes" id="UP000461670"/>
    </source>
</evidence>
<dbReference type="InterPro" id="IPR006311">
    <property type="entry name" value="TAT_signal"/>
</dbReference>
<dbReference type="Pfam" id="PF04390">
    <property type="entry name" value="LptE"/>
    <property type="match status" value="1"/>
</dbReference>
<name>A0A7V8JQ75_9BURK</name>
<dbReference type="PROSITE" id="PS51318">
    <property type="entry name" value="TAT"/>
    <property type="match status" value="1"/>
</dbReference>
<dbReference type="Gene3D" id="3.30.160.150">
    <property type="entry name" value="Lipoprotein like domain"/>
    <property type="match status" value="1"/>
</dbReference>
<dbReference type="InterPro" id="IPR007485">
    <property type="entry name" value="LPS_assembly_LptE"/>
</dbReference>
<proteinExistence type="inferred from homology"/>
<keyword evidence="2 6" id="KW-0472">Membrane</keyword>
<keyword evidence="4 6" id="KW-0998">Cell outer membrane</keyword>
<dbReference type="Proteomes" id="UP000461670">
    <property type="component" value="Unassembled WGS sequence"/>
</dbReference>
<organism evidence="7 8">
    <name type="scientific">Paracidovorax wautersii</name>
    <dbReference type="NCBI Taxonomy" id="1177982"/>
    <lineage>
        <taxon>Bacteria</taxon>
        <taxon>Pseudomonadati</taxon>
        <taxon>Pseudomonadota</taxon>
        <taxon>Betaproteobacteria</taxon>
        <taxon>Burkholderiales</taxon>
        <taxon>Comamonadaceae</taxon>
        <taxon>Paracidovorax</taxon>
    </lineage>
</organism>
<dbReference type="GO" id="GO:0015920">
    <property type="term" value="P:lipopolysaccharide transport"/>
    <property type="evidence" value="ECO:0007669"/>
    <property type="project" value="TreeGrafter"/>
</dbReference>
<dbReference type="AlphaFoldDB" id="A0A7V8JQ75"/>
<comment type="subunit">
    <text evidence="6">Component of the lipopolysaccharide transport and assembly complex. Interacts with LptD.</text>
</comment>
<protein>
    <recommendedName>
        <fullName evidence="6">LPS-assembly lipoprotein LptE</fullName>
    </recommendedName>
</protein>
<gene>
    <name evidence="6 7" type="primary">lptE</name>
    <name evidence="7" type="ORF">GAK30_02243</name>
</gene>
<reference evidence="8" key="1">
    <citation type="journal article" date="2020" name="MBio">
        <title>Horizontal gene transfer to a defensive symbiont with a reduced genome amongst a multipartite beetle microbiome.</title>
        <authorList>
            <person name="Waterworth S.C."/>
            <person name="Florez L.V."/>
            <person name="Rees E.R."/>
            <person name="Hertweck C."/>
            <person name="Kaltenpoth M."/>
            <person name="Kwan J.C."/>
        </authorList>
    </citation>
    <scope>NUCLEOTIDE SEQUENCE [LARGE SCALE GENOMIC DNA]</scope>
</reference>
<evidence type="ECO:0000256" key="3">
    <source>
        <dbReference type="ARBA" id="ARBA00023139"/>
    </source>
</evidence>
<accession>A0A7V8JQ75</accession>
<evidence type="ECO:0000256" key="5">
    <source>
        <dbReference type="ARBA" id="ARBA00023288"/>
    </source>
</evidence>
<dbReference type="GO" id="GO:0001530">
    <property type="term" value="F:lipopolysaccharide binding"/>
    <property type="evidence" value="ECO:0007669"/>
    <property type="project" value="TreeGrafter"/>
</dbReference>
<dbReference type="GO" id="GO:0009279">
    <property type="term" value="C:cell outer membrane"/>
    <property type="evidence" value="ECO:0007669"/>
    <property type="project" value="UniProtKB-SubCell"/>
</dbReference>